<evidence type="ECO:0000313" key="3">
    <source>
        <dbReference type="Proteomes" id="UP001595997"/>
    </source>
</evidence>
<dbReference type="EMBL" id="JBHSFH010000007">
    <property type="protein sequence ID" value="MFC4495461.1"/>
    <property type="molecule type" value="Genomic_DNA"/>
</dbReference>
<organism evidence="2 3">
    <name type="scientific">Streptomyces ovatisporus</name>
    <dbReference type="NCBI Taxonomy" id="1128682"/>
    <lineage>
        <taxon>Bacteria</taxon>
        <taxon>Bacillati</taxon>
        <taxon>Actinomycetota</taxon>
        <taxon>Actinomycetes</taxon>
        <taxon>Kitasatosporales</taxon>
        <taxon>Streptomycetaceae</taxon>
        <taxon>Streptomyces</taxon>
    </lineage>
</organism>
<evidence type="ECO:0000313" key="2">
    <source>
        <dbReference type="EMBL" id="MFC4495461.1"/>
    </source>
</evidence>
<accession>A0ABV9ACU5</accession>
<keyword evidence="3" id="KW-1185">Reference proteome</keyword>
<protein>
    <recommendedName>
        <fullName evidence="4">Secreted protein</fullName>
    </recommendedName>
</protein>
<comment type="caution">
    <text evidence="2">The sequence shown here is derived from an EMBL/GenBank/DDBJ whole genome shotgun (WGS) entry which is preliminary data.</text>
</comment>
<dbReference type="RefSeq" id="WP_386448306.1">
    <property type="nucleotide sequence ID" value="NZ_JBHSFH010000007.1"/>
</dbReference>
<evidence type="ECO:0008006" key="4">
    <source>
        <dbReference type="Google" id="ProtNLM"/>
    </source>
</evidence>
<dbReference type="Proteomes" id="UP001595997">
    <property type="component" value="Unassembled WGS sequence"/>
</dbReference>
<evidence type="ECO:0000256" key="1">
    <source>
        <dbReference type="SAM" id="SignalP"/>
    </source>
</evidence>
<keyword evidence="1" id="KW-0732">Signal</keyword>
<name>A0ABV9ACU5_9ACTN</name>
<sequence>MKRSRTLALGTVLASATAMFAFAQPALASDQGAAPAAAPVDWSAGHGDADASGTRWTESGMPFPSLKIEGKLTKTGAGCSSLWVKWTFDLAPSAPKKVVTQCDAGTAPVSITLQTYMPTTTGEVAVCNGQADTSDCGAWKSVTTWPTGRQG</sequence>
<feature type="signal peptide" evidence="1">
    <location>
        <begin position="1"/>
        <end position="23"/>
    </location>
</feature>
<feature type="chain" id="PRO_5047185427" description="Secreted protein" evidence="1">
    <location>
        <begin position="24"/>
        <end position="151"/>
    </location>
</feature>
<proteinExistence type="predicted"/>
<gene>
    <name evidence="2" type="ORF">ACFPA8_15115</name>
</gene>
<reference evidence="3" key="1">
    <citation type="journal article" date="2019" name="Int. J. Syst. Evol. Microbiol.">
        <title>The Global Catalogue of Microorganisms (GCM) 10K type strain sequencing project: providing services to taxonomists for standard genome sequencing and annotation.</title>
        <authorList>
            <consortium name="The Broad Institute Genomics Platform"/>
            <consortium name="The Broad Institute Genome Sequencing Center for Infectious Disease"/>
            <person name="Wu L."/>
            <person name="Ma J."/>
        </authorList>
    </citation>
    <scope>NUCLEOTIDE SEQUENCE [LARGE SCALE GENOMIC DNA]</scope>
    <source>
        <strain evidence="3">CGMCC 4.7357</strain>
    </source>
</reference>